<dbReference type="EMBL" id="JAPQFJ010000015">
    <property type="protein sequence ID" value="MCY6959718.1"/>
    <property type="molecule type" value="Genomic_DNA"/>
</dbReference>
<sequence length="93" mass="10923">MLDNVFETIVIGSNTEFLDIPEKDFFSNYDRLDIESAQSFAEKYFSMREKNGTPYVKDVKIDNSIHRVKIIVDVYKKKDEKIENSFISMSDEI</sequence>
<protein>
    <submittedName>
        <fullName evidence="1">Uncharacterized protein</fullName>
    </submittedName>
</protein>
<comment type="caution">
    <text evidence="1">The sequence shown here is derived from an EMBL/GenBank/DDBJ whole genome shotgun (WGS) entry which is preliminary data.</text>
</comment>
<accession>A0ABT4DDK8</accession>
<keyword evidence="2" id="KW-1185">Reference proteome</keyword>
<dbReference type="RefSeq" id="WP_268062152.1">
    <property type="nucleotide sequence ID" value="NZ_JAPQFJ010000015.1"/>
</dbReference>
<evidence type="ECO:0000313" key="2">
    <source>
        <dbReference type="Proteomes" id="UP001144612"/>
    </source>
</evidence>
<dbReference type="Proteomes" id="UP001144612">
    <property type="component" value="Unassembled WGS sequence"/>
</dbReference>
<gene>
    <name evidence="1" type="ORF">OW729_13950</name>
</gene>
<organism evidence="1 2">
    <name type="scientific">Clostridium brassicae</name>
    <dbReference type="NCBI Taxonomy" id="2999072"/>
    <lineage>
        <taxon>Bacteria</taxon>
        <taxon>Bacillati</taxon>
        <taxon>Bacillota</taxon>
        <taxon>Clostridia</taxon>
        <taxon>Eubacteriales</taxon>
        <taxon>Clostridiaceae</taxon>
        <taxon>Clostridium</taxon>
    </lineage>
</organism>
<reference evidence="1" key="1">
    <citation type="submission" date="2022-12" db="EMBL/GenBank/DDBJ databases">
        <title>Clostridium sp. nov., isolated from industrial wastewater.</title>
        <authorList>
            <person name="Jiayan W."/>
        </authorList>
    </citation>
    <scope>NUCLEOTIDE SEQUENCE</scope>
    <source>
        <strain evidence="1">ZC22-4</strain>
    </source>
</reference>
<evidence type="ECO:0000313" key="1">
    <source>
        <dbReference type="EMBL" id="MCY6959718.1"/>
    </source>
</evidence>
<proteinExistence type="predicted"/>
<name>A0ABT4DDK8_9CLOT</name>